<dbReference type="Proteomes" id="UP000814243">
    <property type="component" value="Unassembled WGS sequence"/>
</dbReference>
<dbReference type="Gene3D" id="3.30.420.80">
    <property type="entry name" value="Ribosomal protein S11"/>
    <property type="match status" value="1"/>
</dbReference>
<dbReference type="Pfam" id="PF00411">
    <property type="entry name" value="Ribosomal_S11"/>
    <property type="match status" value="1"/>
</dbReference>
<dbReference type="GO" id="GO:0005840">
    <property type="term" value="C:ribosome"/>
    <property type="evidence" value="ECO:0007669"/>
    <property type="project" value="UniProtKB-KW"/>
</dbReference>
<dbReference type="SUPFAM" id="SSF53137">
    <property type="entry name" value="Translational machinery components"/>
    <property type="match status" value="1"/>
</dbReference>
<name>A0A922M7H3_SPOEX</name>
<dbReference type="GO" id="GO:0003735">
    <property type="term" value="F:structural constituent of ribosome"/>
    <property type="evidence" value="ECO:0007669"/>
    <property type="project" value="InterPro"/>
</dbReference>
<evidence type="ECO:0000313" key="5">
    <source>
        <dbReference type="Proteomes" id="UP000814243"/>
    </source>
</evidence>
<comment type="caution">
    <text evidence="4">The sequence shown here is derived from an EMBL/GenBank/DDBJ whole genome shotgun (WGS) entry which is preliminary data.</text>
</comment>
<keyword evidence="3" id="KW-0687">Ribonucleoprotein</keyword>
<dbReference type="EMBL" id="JACEFF010000760">
    <property type="protein sequence ID" value="KAH9631403.1"/>
    <property type="molecule type" value="Genomic_DNA"/>
</dbReference>
<keyword evidence="2" id="KW-0689">Ribosomal protein</keyword>
<dbReference type="GO" id="GO:1990904">
    <property type="term" value="C:ribonucleoprotein complex"/>
    <property type="evidence" value="ECO:0007669"/>
    <property type="project" value="UniProtKB-KW"/>
</dbReference>
<dbReference type="AlphaFoldDB" id="A0A922M7H3"/>
<dbReference type="GO" id="GO:0006412">
    <property type="term" value="P:translation"/>
    <property type="evidence" value="ECO:0007669"/>
    <property type="project" value="InterPro"/>
</dbReference>
<protein>
    <recommendedName>
        <fullName evidence="6">40S ribosomal protein S14</fullName>
    </recommendedName>
</protein>
<gene>
    <name evidence="4" type="ORF">HF086_012191</name>
</gene>
<dbReference type="PANTHER" id="PTHR11759">
    <property type="entry name" value="40S RIBOSOMAL PROTEIN S14/30S RIBOSOMAL PROTEIN S11"/>
    <property type="match status" value="1"/>
</dbReference>
<evidence type="ECO:0000256" key="1">
    <source>
        <dbReference type="ARBA" id="ARBA00006194"/>
    </source>
</evidence>
<evidence type="ECO:0000256" key="3">
    <source>
        <dbReference type="ARBA" id="ARBA00023274"/>
    </source>
</evidence>
<evidence type="ECO:0008006" key="6">
    <source>
        <dbReference type="Google" id="ProtNLM"/>
    </source>
</evidence>
<organism evidence="4 5">
    <name type="scientific">Spodoptera exigua</name>
    <name type="common">Beet armyworm</name>
    <name type="synonym">Noctua fulgens</name>
    <dbReference type="NCBI Taxonomy" id="7107"/>
    <lineage>
        <taxon>Eukaryota</taxon>
        <taxon>Metazoa</taxon>
        <taxon>Ecdysozoa</taxon>
        <taxon>Arthropoda</taxon>
        <taxon>Hexapoda</taxon>
        <taxon>Insecta</taxon>
        <taxon>Pterygota</taxon>
        <taxon>Neoptera</taxon>
        <taxon>Endopterygota</taxon>
        <taxon>Lepidoptera</taxon>
        <taxon>Glossata</taxon>
        <taxon>Ditrysia</taxon>
        <taxon>Noctuoidea</taxon>
        <taxon>Noctuidae</taxon>
        <taxon>Amphipyrinae</taxon>
        <taxon>Spodoptera</taxon>
    </lineage>
</organism>
<evidence type="ECO:0000313" key="4">
    <source>
        <dbReference type="EMBL" id="KAH9631403.1"/>
    </source>
</evidence>
<reference evidence="4" key="1">
    <citation type="journal article" date="2021" name="G3 (Bethesda)">
        <title>Genome and transcriptome analysis of the beet armyworm Spodoptera exigua reveals targets for pest control. .</title>
        <authorList>
            <person name="Simon S."/>
            <person name="Breeschoten T."/>
            <person name="Jansen H.J."/>
            <person name="Dirks R.P."/>
            <person name="Schranz M.E."/>
            <person name="Ros V.I.D."/>
        </authorList>
    </citation>
    <scope>NUCLEOTIDE SEQUENCE</scope>
    <source>
        <strain evidence="4">TB_SE_WUR_2020</strain>
    </source>
</reference>
<accession>A0A922M7H3</accession>
<dbReference type="InterPro" id="IPR001971">
    <property type="entry name" value="Ribosomal_uS11"/>
</dbReference>
<comment type="similarity">
    <text evidence="1">Belongs to the universal ribosomal protein uS11 family.</text>
</comment>
<dbReference type="InterPro" id="IPR036967">
    <property type="entry name" value="Ribosomal_uS11_sf"/>
</dbReference>
<evidence type="ECO:0000256" key="2">
    <source>
        <dbReference type="ARBA" id="ARBA00022980"/>
    </source>
</evidence>
<proteinExistence type="inferred from homology"/>
<sequence length="71" mass="7743">MKVKADGDEASPYPAMLAAQNVTEKCKTLGITALYIKLRATGGNKTKTPRPGAQSELRARCGSFQHEDWPH</sequence>